<evidence type="ECO:0008006" key="3">
    <source>
        <dbReference type="Google" id="ProtNLM"/>
    </source>
</evidence>
<dbReference type="AlphaFoldDB" id="A0AAV9W8Q2"/>
<accession>A0AAV9W8Q2</accession>
<comment type="caution">
    <text evidence="1">The sequence shown here is derived from an EMBL/GenBank/DDBJ whole genome shotgun (WGS) entry which is preliminary data.</text>
</comment>
<sequence>MSAHSKPCLTSLPTEIQLNILSHLTDMNSQTSIYGTCTLWRQMLNRYIMLRAARYYRGRAPYIYFPVVHRFFDISPRGNGRCQVKGGEIVGYQYRTDAFGYMDVSDMVKNDMMFSPVCGSGWWAPSRQGTTVIRRFTQFQSVKPGDEVEINHSGNTEELDAEGELSTTPSNALAAVDIETRNTMDAVWFHIQIGYDFQRDKGDPISSVWERILLPKGSTIETWTNAVLEAAKSSLRQKGKPIALDFYLEFREAFVSGSKPAQGWYVEVWVILSENLEERLARLQLRDNGIVLVAVL</sequence>
<dbReference type="Proteomes" id="UP001370758">
    <property type="component" value="Unassembled WGS sequence"/>
</dbReference>
<evidence type="ECO:0000313" key="2">
    <source>
        <dbReference type="Proteomes" id="UP001370758"/>
    </source>
</evidence>
<reference evidence="1 2" key="1">
    <citation type="submission" date="2023-08" db="EMBL/GenBank/DDBJ databases">
        <authorList>
            <person name="Palmer J.M."/>
        </authorList>
    </citation>
    <scope>NUCLEOTIDE SEQUENCE [LARGE SCALE GENOMIC DNA]</scope>
    <source>
        <strain evidence="1 2">TWF481</strain>
    </source>
</reference>
<name>A0AAV9W8Q2_9PEZI</name>
<dbReference type="EMBL" id="JAVHJL010000004">
    <property type="protein sequence ID" value="KAK6504577.1"/>
    <property type="molecule type" value="Genomic_DNA"/>
</dbReference>
<dbReference type="InterPro" id="IPR036047">
    <property type="entry name" value="F-box-like_dom_sf"/>
</dbReference>
<gene>
    <name evidence="1" type="ORF">TWF481_006516</name>
</gene>
<proteinExistence type="predicted"/>
<dbReference type="SUPFAM" id="SSF81383">
    <property type="entry name" value="F-box domain"/>
    <property type="match status" value="1"/>
</dbReference>
<evidence type="ECO:0000313" key="1">
    <source>
        <dbReference type="EMBL" id="KAK6504577.1"/>
    </source>
</evidence>
<keyword evidence="2" id="KW-1185">Reference proteome</keyword>
<protein>
    <recommendedName>
        <fullName evidence="3">F-box domain-containing protein</fullName>
    </recommendedName>
</protein>
<organism evidence="1 2">
    <name type="scientific">Arthrobotrys musiformis</name>
    <dbReference type="NCBI Taxonomy" id="47236"/>
    <lineage>
        <taxon>Eukaryota</taxon>
        <taxon>Fungi</taxon>
        <taxon>Dikarya</taxon>
        <taxon>Ascomycota</taxon>
        <taxon>Pezizomycotina</taxon>
        <taxon>Orbiliomycetes</taxon>
        <taxon>Orbiliales</taxon>
        <taxon>Orbiliaceae</taxon>
        <taxon>Arthrobotrys</taxon>
    </lineage>
</organism>